<reference evidence="2 3" key="1">
    <citation type="submission" date="2023-04" db="EMBL/GenBank/DDBJ databases">
        <title>Draft genome sequence of Saccharopolyspora sp. TS4A08 isolated from sweet potato rhizospheric soil.</title>
        <authorList>
            <person name="Suksaard P."/>
            <person name="Duangmal K."/>
        </authorList>
    </citation>
    <scope>NUCLEOTIDE SEQUENCE [LARGE SCALE GENOMIC DNA]</scope>
    <source>
        <strain evidence="2 3">TS4A08</strain>
    </source>
</reference>
<dbReference type="Pfam" id="PF13561">
    <property type="entry name" value="adh_short_C2"/>
    <property type="match status" value="1"/>
</dbReference>
<name>A0ABT6PIV3_9PSEU</name>
<dbReference type="PANTHER" id="PTHR42879:SF2">
    <property type="entry name" value="3-OXOACYL-[ACYL-CARRIER-PROTEIN] REDUCTASE FABG"/>
    <property type="match status" value="1"/>
</dbReference>
<dbReference type="InterPro" id="IPR036291">
    <property type="entry name" value="NAD(P)-bd_dom_sf"/>
</dbReference>
<evidence type="ECO:0000313" key="3">
    <source>
        <dbReference type="Proteomes" id="UP001237595"/>
    </source>
</evidence>
<gene>
    <name evidence="2" type="ORF">QFW96_04895</name>
</gene>
<comment type="similarity">
    <text evidence="1">Belongs to the short-chain dehydrogenases/reductases (SDR) family.</text>
</comment>
<evidence type="ECO:0000256" key="1">
    <source>
        <dbReference type="ARBA" id="ARBA00006484"/>
    </source>
</evidence>
<dbReference type="EMBL" id="JASAOF010000002">
    <property type="protein sequence ID" value="MDI2027931.1"/>
    <property type="molecule type" value="Genomic_DNA"/>
</dbReference>
<dbReference type="SUPFAM" id="SSF51735">
    <property type="entry name" value="NAD(P)-binding Rossmann-fold domains"/>
    <property type="match status" value="1"/>
</dbReference>
<dbReference type="Proteomes" id="UP001237595">
    <property type="component" value="Unassembled WGS sequence"/>
</dbReference>
<evidence type="ECO:0000313" key="2">
    <source>
        <dbReference type="EMBL" id="MDI2027931.1"/>
    </source>
</evidence>
<comment type="caution">
    <text evidence="2">The sequence shown here is derived from an EMBL/GenBank/DDBJ whole genome shotgun (WGS) entry which is preliminary data.</text>
</comment>
<dbReference type="InterPro" id="IPR050259">
    <property type="entry name" value="SDR"/>
</dbReference>
<dbReference type="Gene3D" id="3.40.50.720">
    <property type="entry name" value="NAD(P)-binding Rossmann-like Domain"/>
    <property type="match status" value="1"/>
</dbReference>
<proteinExistence type="inferred from homology"/>
<organism evidence="2 3">
    <name type="scientific">Saccharopolyspora ipomoeae</name>
    <dbReference type="NCBI Taxonomy" id="3042027"/>
    <lineage>
        <taxon>Bacteria</taxon>
        <taxon>Bacillati</taxon>
        <taxon>Actinomycetota</taxon>
        <taxon>Actinomycetes</taxon>
        <taxon>Pseudonocardiales</taxon>
        <taxon>Pseudonocardiaceae</taxon>
        <taxon>Saccharopolyspora</taxon>
    </lineage>
</organism>
<dbReference type="PANTHER" id="PTHR42879">
    <property type="entry name" value="3-OXOACYL-(ACYL-CARRIER-PROTEIN) REDUCTASE"/>
    <property type="match status" value="1"/>
</dbReference>
<accession>A0ABT6PIV3</accession>
<dbReference type="PRINTS" id="PR00081">
    <property type="entry name" value="GDHRDH"/>
</dbReference>
<dbReference type="InterPro" id="IPR002347">
    <property type="entry name" value="SDR_fam"/>
</dbReference>
<protein>
    <submittedName>
        <fullName evidence="2">SDR family oxidoreductase</fullName>
    </submittedName>
</protein>
<dbReference type="RefSeq" id="WP_281454310.1">
    <property type="nucleotide sequence ID" value="NZ_JASAOF010000002.1"/>
</dbReference>
<keyword evidence="3" id="KW-1185">Reference proteome</keyword>
<sequence>MIDPRLRDRVAVITGCDTALGISAAIARALARQQVRPLLITEPGADDHLTPALRADGHTAEALAVDLTDPHAPQQVYDTAEARLGPVEILVLNTAPSRLDTFTRARGAEELTATGIDAHHERGTRAPALLIAEHHRRHRARRGEWGRIITLSTDVSDGAPGQVSRAAAAHALESLSRSAAQEFGPTGITVNIIACGAVRTGWLHRDDAARLAETSPLGRLGHPDDIADIAAFLASHQARWLTGQTLYAGGGRRMR</sequence>